<dbReference type="EMBL" id="JAIWYP010000002">
    <property type="protein sequence ID" value="KAH3871556.1"/>
    <property type="molecule type" value="Genomic_DNA"/>
</dbReference>
<keyword evidence="8 10" id="KW-0408">Iron</keyword>
<dbReference type="InterPro" id="IPR001128">
    <property type="entry name" value="Cyt_P450"/>
</dbReference>
<evidence type="ECO:0000256" key="8">
    <source>
        <dbReference type="ARBA" id="ARBA00023004"/>
    </source>
</evidence>
<comment type="cofactor">
    <cofactor evidence="10">
        <name>heme</name>
        <dbReference type="ChEBI" id="CHEBI:30413"/>
    </cofactor>
</comment>
<keyword evidence="14" id="KW-1185">Reference proteome</keyword>
<dbReference type="PANTHER" id="PTHR24302">
    <property type="entry name" value="CYTOCHROME P450 FAMILY 3"/>
    <property type="match status" value="1"/>
</dbReference>
<comment type="caution">
    <text evidence="13">The sequence shown here is derived from an EMBL/GenBank/DDBJ whole genome shotgun (WGS) entry which is preliminary data.</text>
</comment>
<dbReference type="GO" id="GO:0005789">
    <property type="term" value="C:endoplasmic reticulum membrane"/>
    <property type="evidence" value="ECO:0007669"/>
    <property type="project" value="UniProtKB-SubCell"/>
</dbReference>
<evidence type="ECO:0000256" key="5">
    <source>
        <dbReference type="ARBA" id="ARBA00022723"/>
    </source>
</evidence>
<evidence type="ECO:0000256" key="7">
    <source>
        <dbReference type="ARBA" id="ARBA00023002"/>
    </source>
</evidence>
<keyword evidence="7 11" id="KW-0560">Oxidoreductase</keyword>
<evidence type="ECO:0000256" key="6">
    <source>
        <dbReference type="ARBA" id="ARBA00022848"/>
    </source>
</evidence>
<accession>A0A9D4MAP6</accession>
<evidence type="ECO:0000256" key="12">
    <source>
        <dbReference type="SAM" id="Phobius"/>
    </source>
</evidence>
<feature type="transmembrane region" description="Helical" evidence="12">
    <location>
        <begin position="6"/>
        <end position="22"/>
    </location>
</feature>
<evidence type="ECO:0000256" key="11">
    <source>
        <dbReference type="RuleBase" id="RU000461"/>
    </source>
</evidence>
<dbReference type="PANTHER" id="PTHR24302:SF15">
    <property type="entry name" value="FATTY-ACID PEROXYGENASE"/>
    <property type="match status" value="1"/>
</dbReference>
<keyword evidence="12" id="KW-1133">Transmembrane helix</keyword>
<keyword evidence="4 10" id="KW-0349">Heme</keyword>
<keyword evidence="12" id="KW-0812">Transmembrane</keyword>
<dbReference type="Proteomes" id="UP000828390">
    <property type="component" value="Unassembled WGS sequence"/>
</dbReference>
<dbReference type="InterPro" id="IPR050705">
    <property type="entry name" value="Cytochrome_P450_3A"/>
</dbReference>
<dbReference type="PRINTS" id="PR00385">
    <property type="entry name" value="P450"/>
</dbReference>
<keyword evidence="12" id="KW-0472">Membrane</keyword>
<evidence type="ECO:0000256" key="1">
    <source>
        <dbReference type="ARBA" id="ARBA00004174"/>
    </source>
</evidence>
<sequence>MEVEVTVALVAAILAMLIVHLYRHFTQLRRNGIPGPTPWPLVGNLLQMFYRGVNKTDEEWFQKYGKVYGCYFGYQPQVVTCDPELIKNVLVKDFHNFTDRPVPKNIPRLLSEGLFFMQGRNWKRVRNLLTPSFSAAKLKQFLPIIDKCASVLATNIGSQIRKEVDVRKIFSHFTMDAIASTAFGIDIDSQNQPEDPFVTHIERLFIPSSFTRIYVVLTSSIPILGDALKYLGFSSSPGKTIDFYQRTGQTLIDERKKHKMERVDFIQLLLKAEFDPAKSEYIQNGVDIGPSDLSEDIQQKEKLTDFEINATAFVFFLAGFETTASLLRYSTYVLALHPDIEAKLLREIEENIQEESPTYQNLATLKYMDQFFNEVLRMYPPITRLSRTCQTDIRYGDMVIPRGTSVVVPVWTVHYDPENYPDSEVFDPERFSTEGGKTSGGADGMTFLPWGVGPRHCIGMRLAQVEAKIALVHILRKFRFERTEKTVVPLELLHVGVLRPKTPILLRVAAR</sequence>
<dbReference type="SUPFAM" id="SSF48264">
    <property type="entry name" value="Cytochrome P450"/>
    <property type="match status" value="1"/>
</dbReference>
<proteinExistence type="inferred from homology"/>
<dbReference type="CDD" id="cd11055">
    <property type="entry name" value="CYP3A-like"/>
    <property type="match status" value="1"/>
</dbReference>
<reference evidence="13" key="2">
    <citation type="submission" date="2020-11" db="EMBL/GenBank/DDBJ databases">
        <authorList>
            <person name="McCartney M.A."/>
            <person name="Auch B."/>
            <person name="Kono T."/>
            <person name="Mallez S."/>
            <person name="Becker A."/>
            <person name="Gohl D.M."/>
            <person name="Silverstein K.A.T."/>
            <person name="Koren S."/>
            <person name="Bechman K.B."/>
            <person name="Herman A."/>
            <person name="Abrahante J.E."/>
            <person name="Garbe J."/>
        </authorList>
    </citation>
    <scope>NUCLEOTIDE SEQUENCE</scope>
    <source>
        <strain evidence="13">Duluth1</strain>
        <tissue evidence="13">Whole animal</tissue>
    </source>
</reference>
<dbReference type="FunFam" id="1.10.630.10:FF:000042">
    <property type="entry name" value="Cytochrome P450"/>
    <property type="match status" value="1"/>
</dbReference>
<evidence type="ECO:0000256" key="2">
    <source>
        <dbReference type="ARBA" id="ARBA00004406"/>
    </source>
</evidence>
<dbReference type="GO" id="GO:0016705">
    <property type="term" value="F:oxidoreductase activity, acting on paired donors, with incorporation or reduction of molecular oxygen"/>
    <property type="evidence" value="ECO:0007669"/>
    <property type="project" value="InterPro"/>
</dbReference>
<keyword evidence="6" id="KW-0492">Microsome</keyword>
<comment type="subcellular location">
    <subcellularLocation>
        <location evidence="2">Endoplasmic reticulum membrane</location>
        <topology evidence="2">Peripheral membrane protein</topology>
    </subcellularLocation>
    <subcellularLocation>
        <location evidence="1">Microsome membrane</location>
        <topology evidence="1">Peripheral membrane protein</topology>
    </subcellularLocation>
</comment>
<evidence type="ECO:0000256" key="4">
    <source>
        <dbReference type="ARBA" id="ARBA00022617"/>
    </source>
</evidence>
<evidence type="ECO:0000313" key="13">
    <source>
        <dbReference type="EMBL" id="KAH3871556.1"/>
    </source>
</evidence>
<keyword evidence="6" id="KW-0256">Endoplasmic reticulum</keyword>
<keyword evidence="11" id="KW-0503">Monooxygenase</keyword>
<evidence type="ECO:0000256" key="9">
    <source>
        <dbReference type="ARBA" id="ARBA00043906"/>
    </source>
</evidence>
<organism evidence="13 14">
    <name type="scientific">Dreissena polymorpha</name>
    <name type="common">Zebra mussel</name>
    <name type="synonym">Mytilus polymorpha</name>
    <dbReference type="NCBI Taxonomy" id="45954"/>
    <lineage>
        <taxon>Eukaryota</taxon>
        <taxon>Metazoa</taxon>
        <taxon>Spiralia</taxon>
        <taxon>Lophotrochozoa</taxon>
        <taxon>Mollusca</taxon>
        <taxon>Bivalvia</taxon>
        <taxon>Autobranchia</taxon>
        <taxon>Heteroconchia</taxon>
        <taxon>Euheterodonta</taxon>
        <taxon>Imparidentia</taxon>
        <taxon>Neoheterodontei</taxon>
        <taxon>Myida</taxon>
        <taxon>Dreissenoidea</taxon>
        <taxon>Dreissenidae</taxon>
        <taxon>Dreissena</taxon>
    </lineage>
</organism>
<feature type="binding site" description="axial binding residue" evidence="10">
    <location>
        <position position="457"/>
    </location>
    <ligand>
        <name>heme</name>
        <dbReference type="ChEBI" id="CHEBI:30413"/>
    </ligand>
    <ligandPart>
        <name>Fe</name>
        <dbReference type="ChEBI" id="CHEBI:18248"/>
    </ligandPart>
</feature>
<name>A0A9D4MAP6_DREPO</name>
<dbReference type="InterPro" id="IPR036396">
    <property type="entry name" value="Cyt_P450_sf"/>
</dbReference>
<evidence type="ECO:0008006" key="15">
    <source>
        <dbReference type="Google" id="ProtNLM"/>
    </source>
</evidence>
<reference evidence="13" key="1">
    <citation type="journal article" date="2019" name="bioRxiv">
        <title>The Genome of the Zebra Mussel, Dreissena polymorpha: A Resource for Invasive Species Research.</title>
        <authorList>
            <person name="McCartney M.A."/>
            <person name="Auch B."/>
            <person name="Kono T."/>
            <person name="Mallez S."/>
            <person name="Zhang Y."/>
            <person name="Obille A."/>
            <person name="Becker A."/>
            <person name="Abrahante J.E."/>
            <person name="Garbe J."/>
            <person name="Badalamenti J.P."/>
            <person name="Herman A."/>
            <person name="Mangelson H."/>
            <person name="Liachko I."/>
            <person name="Sullivan S."/>
            <person name="Sone E.D."/>
            <person name="Koren S."/>
            <person name="Silverstein K.A.T."/>
            <person name="Beckman K.B."/>
            <person name="Gohl D.M."/>
        </authorList>
    </citation>
    <scope>NUCLEOTIDE SEQUENCE</scope>
    <source>
        <strain evidence="13">Duluth1</strain>
        <tissue evidence="13">Whole animal</tissue>
    </source>
</reference>
<dbReference type="PROSITE" id="PS00086">
    <property type="entry name" value="CYTOCHROME_P450"/>
    <property type="match status" value="1"/>
</dbReference>
<dbReference type="GO" id="GO:0005506">
    <property type="term" value="F:iron ion binding"/>
    <property type="evidence" value="ECO:0007669"/>
    <property type="project" value="InterPro"/>
</dbReference>
<dbReference type="GO" id="GO:0020037">
    <property type="term" value="F:heme binding"/>
    <property type="evidence" value="ECO:0007669"/>
    <property type="project" value="InterPro"/>
</dbReference>
<dbReference type="PRINTS" id="PR00463">
    <property type="entry name" value="EP450I"/>
</dbReference>
<dbReference type="Pfam" id="PF00067">
    <property type="entry name" value="p450"/>
    <property type="match status" value="1"/>
</dbReference>
<dbReference type="InterPro" id="IPR017972">
    <property type="entry name" value="Cyt_P450_CS"/>
</dbReference>
<dbReference type="Gene3D" id="1.10.630.10">
    <property type="entry name" value="Cytochrome P450"/>
    <property type="match status" value="1"/>
</dbReference>
<evidence type="ECO:0000256" key="10">
    <source>
        <dbReference type="PIRSR" id="PIRSR602401-1"/>
    </source>
</evidence>
<comment type="function">
    <text evidence="9">Cytochromes P450 are a group of heme-thiolate monooxygenases. They oxidize a variety of structurally unrelated compounds, including steroids, fatty acids, and xenobiotics.</text>
</comment>
<evidence type="ECO:0000256" key="3">
    <source>
        <dbReference type="ARBA" id="ARBA00010617"/>
    </source>
</evidence>
<keyword evidence="5 10" id="KW-0479">Metal-binding</keyword>
<evidence type="ECO:0000313" key="14">
    <source>
        <dbReference type="Proteomes" id="UP000828390"/>
    </source>
</evidence>
<dbReference type="GO" id="GO:0008395">
    <property type="term" value="F:steroid hydroxylase activity"/>
    <property type="evidence" value="ECO:0007669"/>
    <property type="project" value="TreeGrafter"/>
</dbReference>
<comment type="similarity">
    <text evidence="3 11">Belongs to the cytochrome P450 family.</text>
</comment>
<dbReference type="InterPro" id="IPR002401">
    <property type="entry name" value="Cyt_P450_E_grp-I"/>
</dbReference>
<dbReference type="OrthoDB" id="1470350at2759"/>
<gene>
    <name evidence="13" type="ORF">DPMN_034760</name>
</gene>
<protein>
    <recommendedName>
        <fullName evidence="15">Cytochrome P450</fullName>
    </recommendedName>
</protein>
<dbReference type="AlphaFoldDB" id="A0A9D4MAP6"/>